<dbReference type="InterPro" id="IPR014971">
    <property type="entry name" value="KGK"/>
</dbReference>
<name>A0A926Z5L6_9CYAN</name>
<protein>
    <recommendedName>
        <fullName evidence="4">KGK domain-containing protein</fullName>
    </recommendedName>
</protein>
<reference evidence="2" key="2">
    <citation type="submission" date="2020-08" db="EMBL/GenBank/DDBJ databases">
        <authorList>
            <person name="Chen M."/>
            <person name="Teng W."/>
            <person name="Zhao L."/>
            <person name="Hu C."/>
            <person name="Zhou Y."/>
            <person name="Han B."/>
            <person name="Song L."/>
            <person name="Shu W."/>
        </authorList>
    </citation>
    <scope>NUCLEOTIDE SEQUENCE</scope>
    <source>
        <strain evidence="2">FACHB-1277</strain>
    </source>
</reference>
<evidence type="ECO:0000256" key="1">
    <source>
        <dbReference type="SAM" id="MobiDB-lite"/>
    </source>
</evidence>
<reference evidence="2" key="1">
    <citation type="journal article" date="2015" name="ISME J.">
        <title>Draft Genome Sequence of Streptomyces incarnatus NRRL8089, which Produces the Nucleoside Antibiotic Sinefungin.</title>
        <authorList>
            <person name="Oshima K."/>
            <person name="Hattori M."/>
            <person name="Shimizu H."/>
            <person name="Fukuda K."/>
            <person name="Nemoto M."/>
            <person name="Inagaki K."/>
            <person name="Tamura T."/>
        </authorList>
    </citation>
    <scope>NUCLEOTIDE SEQUENCE</scope>
    <source>
        <strain evidence="2">FACHB-1277</strain>
    </source>
</reference>
<comment type="caution">
    <text evidence="2">The sequence shown here is derived from an EMBL/GenBank/DDBJ whole genome shotgun (WGS) entry which is preliminary data.</text>
</comment>
<sequence length="62" mass="7340">MEILTQGMPCRVMTTRQQGWRWGKIRLKIELQFIPDEPTTDNSSKSHDNPLDEIRRISELDK</sequence>
<evidence type="ECO:0000313" key="2">
    <source>
        <dbReference type="EMBL" id="MBD2149748.1"/>
    </source>
</evidence>
<evidence type="ECO:0000313" key="3">
    <source>
        <dbReference type="Proteomes" id="UP000631421"/>
    </source>
</evidence>
<dbReference type="RefSeq" id="WP_190350113.1">
    <property type="nucleotide sequence ID" value="NZ_JACJPY010000012.1"/>
</dbReference>
<gene>
    <name evidence="2" type="ORF">H6F44_06355</name>
</gene>
<evidence type="ECO:0008006" key="4">
    <source>
        <dbReference type="Google" id="ProtNLM"/>
    </source>
</evidence>
<dbReference type="AlphaFoldDB" id="A0A926Z5L6"/>
<proteinExistence type="predicted"/>
<dbReference type="EMBL" id="JACJPY010000012">
    <property type="protein sequence ID" value="MBD2149748.1"/>
    <property type="molecule type" value="Genomic_DNA"/>
</dbReference>
<dbReference type="Pfam" id="PF08872">
    <property type="entry name" value="KGK"/>
    <property type="match status" value="1"/>
</dbReference>
<accession>A0A926Z5L6</accession>
<dbReference type="Proteomes" id="UP000631421">
    <property type="component" value="Unassembled WGS sequence"/>
</dbReference>
<organism evidence="2 3">
    <name type="scientific">Pseudanabaena cinerea FACHB-1277</name>
    <dbReference type="NCBI Taxonomy" id="2949581"/>
    <lineage>
        <taxon>Bacteria</taxon>
        <taxon>Bacillati</taxon>
        <taxon>Cyanobacteriota</taxon>
        <taxon>Cyanophyceae</taxon>
        <taxon>Pseudanabaenales</taxon>
        <taxon>Pseudanabaenaceae</taxon>
        <taxon>Pseudanabaena</taxon>
        <taxon>Pseudanabaena cinerea</taxon>
    </lineage>
</organism>
<feature type="compositionally biased region" description="Basic and acidic residues" evidence="1">
    <location>
        <begin position="44"/>
        <end position="62"/>
    </location>
</feature>
<feature type="region of interest" description="Disordered" evidence="1">
    <location>
        <begin position="35"/>
        <end position="62"/>
    </location>
</feature>
<keyword evidence="3" id="KW-1185">Reference proteome</keyword>